<gene>
    <name evidence="6" type="ORF">GCU69_13650</name>
</gene>
<evidence type="ECO:0000259" key="5">
    <source>
        <dbReference type="Pfam" id="PF00294"/>
    </source>
</evidence>
<evidence type="ECO:0000313" key="7">
    <source>
        <dbReference type="Proteomes" id="UP000621266"/>
    </source>
</evidence>
<evidence type="ECO:0000313" key="6">
    <source>
        <dbReference type="EMBL" id="KAF4408478.1"/>
    </source>
</evidence>
<keyword evidence="3 4" id="KW-0418">Kinase</keyword>
<dbReference type="PRINTS" id="PR00990">
    <property type="entry name" value="RIBOKINASE"/>
</dbReference>
<dbReference type="SUPFAM" id="SSF53613">
    <property type="entry name" value="Ribokinase-like"/>
    <property type="match status" value="1"/>
</dbReference>
<protein>
    <submittedName>
        <fullName evidence="6">Ribokinase</fullName>
    </submittedName>
</protein>
<comment type="caution">
    <text evidence="6">The sequence shown here is derived from an EMBL/GenBank/DDBJ whole genome shotgun (WGS) entry which is preliminary data.</text>
</comment>
<dbReference type="PANTHER" id="PTHR10584:SF157">
    <property type="entry name" value="SULFOFRUCTOSE KINASE"/>
    <property type="match status" value="1"/>
</dbReference>
<dbReference type="InterPro" id="IPR002139">
    <property type="entry name" value="Ribo/fructo_kinase"/>
</dbReference>
<proteinExistence type="inferred from homology"/>
<dbReference type="Pfam" id="PF00294">
    <property type="entry name" value="PfkB"/>
    <property type="match status" value="1"/>
</dbReference>
<sequence>MDVTFVGLATWDTVVQLPRLPDADGRVVAEALCTAGGGPAATGAVAAARLGLRASLVAAVGTDPEAELIRAGLAAEGVGTEGVAALPGHTSGACVVLVDRPRASRAICVRPGPELRLAPGTAAAEAVLAARLVHVDHVGLPAVEELLGTLPEAAPRPLVSYDAGNLGPRRCPAIVDVYVPTLAALREVYGDRAAGADPLALLAAARADGARLVVATDGPNGAYAAGPDGTHHVPGHRDVTVRSTLGAGDVFHGALVAALARDRALPDALAYANAAAALSCRGLDGRSGIPGDTETRELAARVPAAPLAAPAVR</sequence>
<dbReference type="InterPro" id="IPR002173">
    <property type="entry name" value="Carboh/pur_kinase_PfkB_CS"/>
</dbReference>
<dbReference type="InterPro" id="IPR029056">
    <property type="entry name" value="Ribokinase-like"/>
</dbReference>
<dbReference type="InterPro" id="IPR011611">
    <property type="entry name" value="PfkB_dom"/>
</dbReference>
<keyword evidence="7" id="KW-1185">Reference proteome</keyword>
<name>A0ABQ7FKH0_9ACTN</name>
<dbReference type="Gene3D" id="3.40.1190.20">
    <property type="match status" value="1"/>
</dbReference>
<dbReference type="Proteomes" id="UP000621266">
    <property type="component" value="Unassembled WGS sequence"/>
</dbReference>
<dbReference type="RefSeq" id="WP_170315841.1">
    <property type="nucleotide sequence ID" value="NZ_WHPN01000271.1"/>
</dbReference>
<evidence type="ECO:0000256" key="2">
    <source>
        <dbReference type="ARBA" id="ARBA00022679"/>
    </source>
</evidence>
<evidence type="ECO:0000256" key="1">
    <source>
        <dbReference type="ARBA" id="ARBA00010688"/>
    </source>
</evidence>
<evidence type="ECO:0000256" key="3">
    <source>
        <dbReference type="ARBA" id="ARBA00022777"/>
    </source>
</evidence>
<accession>A0ABQ7FKH0</accession>
<evidence type="ECO:0000256" key="4">
    <source>
        <dbReference type="RuleBase" id="RU003704"/>
    </source>
</evidence>
<feature type="domain" description="Carbohydrate kinase PfkB" evidence="5">
    <location>
        <begin position="29"/>
        <end position="282"/>
    </location>
</feature>
<keyword evidence="2 4" id="KW-0808">Transferase</keyword>
<dbReference type="PROSITE" id="PS00584">
    <property type="entry name" value="PFKB_KINASES_2"/>
    <property type="match status" value="1"/>
</dbReference>
<dbReference type="EMBL" id="WHPN01000271">
    <property type="protein sequence ID" value="KAF4408478.1"/>
    <property type="molecule type" value="Genomic_DNA"/>
</dbReference>
<comment type="similarity">
    <text evidence="1 4">Belongs to the carbohydrate kinase PfkB family.</text>
</comment>
<organism evidence="6 7">
    <name type="scientific">Streptomyces lycii</name>
    <dbReference type="NCBI Taxonomy" id="2654337"/>
    <lineage>
        <taxon>Bacteria</taxon>
        <taxon>Bacillati</taxon>
        <taxon>Actinomycetota</taxon>
        <taxon>Actinomycetes</taxon>
        <taxon>Kitasatosporales</taxon>
        <taxon>Streptomycetaceae</taxon>
        <taxon>Streptomyces</taxon>
    </lineage>
</organism>
<reference evidence="6 7" key="1">
    <citation type="submission" date="2019-10" db="EMBL/GenBank/DDBJ databases">
        <title>Streptomyces tenebrisbrunneis sp.nov., an endogenous actinomycete isolated from of Lycium ruthenicum.</title>
        <authorList>
            <person name="Ma L."/>
        </authorList>
    </citation>
    <scope>NUCLEOTIDE SEQUENCE [LARGE SCALE GENOMIC DNA]</scope>
    <source>
        <strain evidence="6 7">TRM 66187</strain>
    </source>
</reference>
<dbReference type="PANTHER" id="PTHR10584">
    <property type="entry name" value="SUGAR KINASE"/>
    <property type="match status" value="1"/>
</dbReference>